<keyword evidence="6" id="KW-1185">Reference proteome</keyword>
<dbReference type="InterPro" id="IPR035595">
    <property type="entry name" value="UDP_glycos_trans_CS"/>
</dbReference>
<dbReference type="EMBL" id="JBJUIK010000001">
    <property type="protein sequence ID" value="KAL3538856.1"/>
    <property type="molecule type" value="Genomic_DNA"/>
</dbReference>
<reference evidence="5 6" key="1">
    <citation type="submission" date="2024-11" db="EMBL/GenBank/DDBJ databases">
        <title>A near-complete genome assembly of Cinchona calisaya.</title>
        <authorList>
            <person name="Lian D.C."/>
            <person name="Zhao X.W."/>
            <person name="Wei L."/>
        </authorList>
    </citation>
    <scope>NUCLEOTIDE SEQUENCE [LARGE SCALE GENOMIC DNA]</scope>
    <source>
        <tissue evidence="5">Nenye</tissue>
    </source>
</reference>
<evidence type="ECO:0000256" key="4">
    <source>
        <dbReference type="RuleBase" id="RU362057"/>
    </source>
</evidence>
<gene>
    <name evidence="5" type="ORF">ACH5RR_002222</name>
</gene>
<protein>
    <recommendedName>
        <fullName evidence="4">Glycosyltransferase</fullName>
        <ecNumber evidence="4">2.4.1.-</ecNumber>
    </recommendedName>
</protein>
<evidence type="ECO:0000313" key="5">
    <source>
        <dbReference type="EMBL" id="KAL3538856.1"/>
    </source>
</evidence>
<dbReference type="Proteomes" id="UP001630127">
    <property type="component" value="Unassembled WGS sequence"/>
</dbReference>
<dbReference type="Gene3D" id="3.40.50.2000">
    <property type="entry name" value="Glycogen Phosphorylase B"/>
    <property type="match status" value="2"/>
</dbReference>
<comment type="caution">
    <text evidence="5">The sequence shown here is derived from an EMBL/GenBank/DDBJ whole genome shotgun (WGS) entry which is preliminary data.</text>
</comment>
<dbReference type="PANTHER" id="PTHR48047:SF81">
    <property type="entry name" value="GLYCOSYLTRANSFERASE"/>
    <property type="match status" value="1"/>
</dbReference>
<keyword evidence="2 3" id="KW-0808">Transferase</keyword>
<organism evidence="5 6">
    <name type="scientific">Cinchona calisaya</name>
    <dbReference type="NCBI Taxonomy" id="153742"/>
    <lineage>
        <taxon>Eukaryota</taxon>
        <taxon>Viridiplantae</taxon>
        <taxon>Streptophyta</taxon>
        <taxon>Embryophyta</taxon>
        <taxon>Tracheophyta</taxon>
        <taxon>Spermatophyta</taxon>
        <taxon>Magnoliopsida</taxon>
        <taxon>eudicotyledons</taxon>
        <taxon>Gunneridae</taxon>
        <taxon>Pentapetalae</taxon>
        <taxon>asterids</taxon>
        <taxon>lamiids</taxon>
        <taxon>Gentianales</taxon>
        <taxon>Rubiaceae</taxon>
        <taxon>Cinchonoideae</taxon>
        <taxon>Cinchoneae</taxon>
        <taxon>Cinchona</taxon>
    </lineage>
</organism>
<dbReference type="GO" id="GO:0016757">
    <property type="term" value="F:glycosyltransferase activity"/>
    <property type="evidence" value="ECO:0007669"/>
    <property type="project" value="UniProtKB-KW"/>
</dbReference>
<evidence type="ECO:0000256" key="3">
    <source>
        <dbReference type="RuleBase" id="RU003718"/>
    </source>
</evidence>
<evidence type="ECO:0000313" key="6">
    <source>
        <dbReference type="Proteomes" id="UP001630127"/>
    </source>
</evidence>
<accession>A0ABD3B607</accession>
<sequence length="485" mass="53895">MGSQARCLEIFFFPFVGGGHLIPMIDLARLFSTHGVKSTIITFPNDVAVFQKSINRDQQSGLDIDLFILRVPADDDAGLSKIDMSAPPVTDTSALQEPLKQLLKDRRPDCLVTDPFHRWVADATDEVEVPRIIFNGNCCFADCCGDSVERHSPHTKVDSDSEPFILPGLPDRIELTRSQLPLGLFRMGNEYSGKNKMVITEHNSFGRVVNSFYELEPAYVDHCRNVIGKKVWLVGPVSLCNKNLEDKAERGQKASIDQQNCLNWLACKNPRSVLYVSFGSLARLSSTQLREIASGLENSGHPFIWVVGKTLDNDNFVDFDGFEERMMENKKGLIIKGWAPQLLILEHEAIGGFMTHCGWNSTLEGVCAGVPMITWPLSAEQFSNEKLVTDVLKIGIKVGSEEWASWQAERKVVVGREKVEAAVARLMSGGEEVVEMRRRVKELAELGRRAVEEGGSSFDDVNLLIEELKCLRPTVGEVAESVAAQ</sequence>
<dbReference type="SUPFAM" id="SSF53756">
    <property type="entry name" value="UDP-Glycosyltransferase/glycogen phosphorylase"/>
    <property type="match status" value="1"/>
</dbReference>
<dbReference type="FunFam" id="3.40.50.2000:FF:000608">
    <property type="entry name" value="Os01g0598000 protein"/>
    <property type="match status" value="1"/>
</dbReference>
<dbReference type="PANTHER" id="PTHR48047">
    <property type="entry name" value="GLYCOSYLTRANSFERASE"/>
    <property type="match status" value="1"/>
</dbReference>
<keyword evidence="3" id="KW-0328">Glycosyltransferase</keyword>
<evidence type="ECO:0000256" key="2">
    <source>
        <dbReference type="ARBA" id="ARBA00022679"/>
    </source>
</evidence>
<evidence type="ECO:0000256" key="1">
    <source>
        <dbReference type="ARBA" id="ARBA00009995"/>
    </source>
</evidence>
<dbReference type="FunFam" id="3.40.50.2000:FF:000047">
    <property type="entry name" value="Glycosyltransferase"/>
    <property type="match status" value="1"/>
</dbReference>
<dbReference type="PROSITE" id="PS00375">
    <property type="entry name" value="UDPGT"/>
    <property type="match status" value="1"/>
</dbReference>
<dbReference type="AlphaFoldDB" id="A0ABD3B607"/>
<proteinExistence type="inferred from homology"/>
<name>A0ABD3B607_9GENT</name>
<dbReference type="CDD" id="cd03784">
    <property type="entry name" value="GT1_Gtf-like"/>
    <property type="match status" value="1"/>
</dbReference>
<dbReference type="Pfam" id="PF00201">
    <property type="entry name" value="UDPGT"/>
    <property type="match status" value="1"/>
</dbReference>
<dbReference type="InterPro" id="IPR002213">
    <property type="entry name" value="UDP_glucos_trans"/>
</dbReference>
<comment type="similarity">
    <text evidence="1 3">Belongs to the UDP-glycosyltransferase family.</text>
</comment>
<dbReference type="EC" id="2.4.1.-" evidence="4"/>